<dbReference type="Proteomes" id="UP000325395">
    <property type="component" value="Unassembled WGS sequence"/>
</dbReference>
<evidence type="ECO:0000313" key="2">
    <source>
        <dbReference type="EMBL" id="KAE8417088.1"/>
    </source>
</evidence>
<evidence type="ECO:0008006" key="4">
    <source>
        <dbReference type="Google" id="ProtNLM"/>
    </source>
</evidence>
<dbReference type="EMBL" id="ML735742">
    <property type="protein sequence ID" value="KAE8417088.1"/>
    <property type="molecule type" value="Genomic_DNA"/>
</dbReference>
<name>A0ABQ6WJ54_9EURO</name>
<gene>
    <name evidence="2" type="ORF">BDV36DRAFT_296403</name>
</gene>
<feature type="region of interest" description="Disordered" evidence="1">
    <location>
        <begin position="257"/>
        <end position="289"/>
    </location>
</feature>
<feature type="compositionally biased region" description="Basic and acidic residues" evidence="1">
    <location>
        <begin position="257"/>
        <end position="266"/>
    </location>
</feature>
<evidence type="ECO:0000313" key="3">
    <source>
        <dbReference type="Proteomes" id="UP000325395"/>
    </source>
</evidence>
<keyword evidence="3" id="KW-1185">Reference proteome</keyword>
<accession>A0ABQ6WJ54</accession>
<protein>
    <recommendedName>
        <fullName evidence="4">Restriction endonuclease domain-containing protein</fullName>
    </recommendedName>
</protein>
<evidence type="ECO:0000256" key="1">
    <source>
        <dbReference type="SAM" id="MobiDB-lite"/>
    </source>
</evidence>
<feature type="compositionally biased region" description="Acidic residues" evidence="1">
    <location>
        <begin position="277"/>
        <end position="289"/>
    </location>
</feature>
<reference evidence="2 3" key="1">
    <citation type="submission" date="2019-04" db="EMBL/GenBank/DDBJ databases">
        <authorList>
            <consortium name="DOE Joint Genome Institute"/>
            <person name="Mondo S."/>
            <person name="Kjaerbolling I."/>
            <person name="Vesth T."/>
            <person name="Frisvad J.C."/>
            <person name="Nybo J.L."/>
            <person name="Theobald S."/>
            <person name="Kildgaard S."/>
            <person name="Isbrandt T."/>
            <person name="Kuo A."/>
            <person name="Sato A."/>
            <person name="Lyhne E.K."/>
            <person name="Kogle M.E."/>
            <person name="Wiebenga A."/>
            <person name="Kun R.S."/>
            <person name="Lubbers R.J."/>
            <person name="Makela M.R."/>
            <person name="Barry K."/>
            <person name="Chovatia M."/>
            <person name="Clum A."/>
            <person name="Daum C."/>
            <person name="Haridas S."/>
            <person name="He G."/>
            <person name="LaButti K."/>
            <person name="Lipzen A."/>
            <person name="Riley R."/>
            <person name="Salamov A."/>
            <person name="Simmons B.A."/>
            <person name="Magnuson J.K."/>
            <person name="Henrissat B."/>
            <person name="Mortensen U.H."/>
            <person name="Larsen T.O."/>
            <person name="Devries R.P."/>
            <person name="Grigoriev I.V."/>
            <person name="Machida M."/>
            <person name="Baker S.E."/>
            <person name="Andersen M.R."/>
            <person name="Cantor M.N."/>
            <person name="Hua S.X."/>
        </authorList>
    </citation>
    <scope>NUCLEOTIDE SEQUENCE [LARGE SCALE GENOMIC DNA]</scope>
    <source>
        <strain evidence="2 3">CBS 117616</strain>
    </source>
</reference>
<sequence length="289" mass="33549">MSEPVNMHLTARIQFLLNKAGWGSIQVTPDEFNEVEHSLEDERKHIKYTYNSFTGILRFRMPTWMHESAITWMNRWVMQMVLLGDVDLKSLDVCTNVTLRNFQGRYLQSQKIPDMFVIPKVPATPTNNTIWPTVALEIGYSESFDALKQDADLLLQGSEGRIKTVILVKLEPLKEDETIIQAGFVEVHVFDPDSGQRRKRGRRMTLYPPPRNRAHQGIRLEWEDILRDQLDLHLSESERPPPLMLDDLREQIEDYTMRHLLQREQETDIPTDGGTTENDEDDDSEDDGS</sequence>
<organism evidence="2 3">
    <name type="scientific">Aspergillus pseudocaelatus</name>
    <dbReference type="NCBI Taxonomy" id="1825620"/>
    <lineage>
        <taxon>Eukaryota</taxon>
        <taxon>Fungi</taxon>
        <taxon>Dikarya</taxon>
        <taxon>Ascomycota</taxon>
        <taxon>Pezizomycotina</taxon>
        <taxon>Eurotiomycetes</taxon>
        <taxon>Eurotiomycetidae</taxon>
        <taxon>Eurotiales</taxon>
        <taxon>Aspergillaceae</taxon>
        <taxon>Aspergillus</taxon>
        <taxon>Aspergillus subgen. Circumdati</taxon>
    </lineage>
</organism>
<proteinExistence type="predicted"/>